<evidence type="ECO:0008006" key="3">
    <source>
        <dbReference type="Google" id="ProtNLM"/>
    </source>
</evidence>
<protein>
    <recommendedName>
        <fullName evidence="3">Leucine Rich repeat-containing protein</fullName>
    </recommendedName>
</protein>
<dbReference type="RefSeq" id="WP_345676220.1">
    <property type="nucleotide sequence ID" value="NZ_BAABHS010000010.1"/>
</dbReference>
<dbReference type="EMBL" id="BAABHS010000010">
    <property type="protein sequence ID" value="GAA4965834.1"/>
    <property type="molecule type" value="Genomic_DNA"/>
</dbReference>
<organism evidence="1 2">
    <name type="scientific">Yinghuangia aomiensis</name>
    <dbReference type="NCBI Taxonomy" id="676205"/>
    <lineage>
        <taxon>Bacteria</taxon>
        <taxon>Bacillati</taxon>
        <taxon>Actinomycetota</taxon>
        <taxon>Actinomycetes</taxon>
        <taxon>Kitasatosporales</taxon>
        <taxon>Streptomycetaceae</taxon>
        <taxon>Yinghuangia</taxon>
    </lineage>
</organism>
<evidence type="ECO:0000313" key="1">
    <source>
        <dbReference type="EMBL" id="GAA4965834.1"/>
    </source>
</evidence>
<name>A0ABP9HAY0_9ACTN</name>
<accession>A0ABP9HAY0</accession>
<gene>
    <name evidence="1" type="ORF">GCM10023205_32830</name>
</gene>
<dbReference type="Gene3D" id="3.80.10.10">
    <property type="entry name" value="Ribonuclease Inhibitor"/>
    <property type="match status" value="1"/>
</dbReference>
<comment type="caution">
    <text evidence="1">The sequence shown here is derived from an EMBL/GenBank/DDBJ whole genome shotgun (WGS) entry which is preliminary data.</text>
</comment>
<dbReference type="SUPFAM" id="SSF52058">
    <property type="entry name" value="L domain-like"/>
    <property type="match status" value="1"/>
</dbReference>
<keyword evidence="2" id="KW-1185">Reference proteome</keyword>
<sequence>MRADPTRYNYARAARGDDLKPPESTVELHLRSLTGVSAGPIPDSALDALEGFWLHLSGPTDFAGLSRVRNLEWLAIASVAEFDVAGLAAALRNATRLRSLNIEAPIEDIRALGALTGLDRLDLSRTRVTDVRPLARLGALRDLSVTDGPLADLSPLADLRLDRLFVYRTRVADLDALAGMPTLQVLGLGGCPVRDLSVVTTLPALHHVNLRGTPITEARKGREALGGLADRHPYVTFDGIPDADAEPARATPSGDSRPTDEILAEFRTTDSFTRRHELMPVLVARRDAAVMEEVIRTQTHVPWSVRGMLLEGGVGDVPFPANPWGVPPDADLDQALSHIWHPVAHLAPRYSVLLRRHTVGLVLMADADGNSALTYLTVVTEDQYASSEPSAWDVGGPRMRLDAVAEPAGGLVLQFPRGTAPRAVDPHEVLPLLGGPVPAPLRALWAVHHQLGCIGGDLSGDVLGFVDDDWDEGLERTGGTPPDRLVRSVGEGDFVSYVLDLDILDAAGHPTVACWAWKDWGLDGHRQFWDWLDSVGVTLALKEW</sequence>
<proteinExistence type="predicted"/>
<dbReference type="Proteomes" id="UP001500466">
    <property type="component" value="Unassembled WGS sequence"/>
</dbReference>
<dbReference type="InterPro" id="IPR032675">
    <property type="entry name" value="LRR_dom_sf"/>
</dbReference>
<reference evidence="2" key="1">
    <citation type="journal article" date="2019" name="Int. J. Syst. Evol. Microbiol.">
        <title>The Global Catalogue of Microorganisms (GCM) 10K type strain sequencing project: providing services to taxonomists for standard genome sequencing and annotation.</title>
        <authorList>
            <consortium name="The Broad Institute Genomics Platform"/>
            <consortium name="The Broad Institute Genome Sequencing Center for Infectious Disease"/>
            <person name="Wu L."/>
            <person name="Ma J."/>
        </authorList>
    </citation>
    <scope>NUCLEOTIDE SEQUENCE [LARGE SCALE GENOMIC DNA]</scope>
    <source>
        <strain evidence="2">JCM 17986</strain>
    </source>
</reference>
<evidence type="ECO:0000313" key="2">
    <source>
        <dbReference type="Proteomes" id="UP001500466"/>
    </source>
</evidence>